<protein>
    <submittedName>
        <fullName evidence="1">Fungal pheromone STE3G-protein-coupled receptor</fullName>
    </submittedName>
</protein>
<reference evidence="1" key="2">
    <citation type="journal article" date="2022" name="New Phytol.">
        <title>Evolutionary transition to the ectomycorrhizal habit in the genomes of a hyperdiverse lineage of mushroom-forming fungi.</title>
        <authorList>
            <person name="Looney B."/>
            <person name="Miyauchi S."/>
            <person name="Morin E."/>
            <person name="Drula E."/>
            <person name="Courty P.E."/>
            <person name="Kohler A."/>
            <person name="Kuo A."/>
            <person name="LaButti K."/>
            <person name="Pangilinan J."/>
            <person name="Lipzen A."/>
            <person name="Riley R."/>
            <person name="Andreopoulos W."/>
            <person name="He G."/>
            <person name="Johnson J."/>
            <person name="Nolan M."/>
            <person name="Tritt A."/>
            <person name="Barry K.W."/>
            <person name="Grigoriev I.V."/>
            <person name="Nagy L.G."/>
            <person name="Hibbett D."/>
            <person name="Henrissat B."/>
            <person name="Matheny P.B."/>
            <person name="Labbe J."/>
            <person name="Martin F.M."/>
        </authorList>
    </citation>
    <scope>NUCLEOTIDE SEQUENCE</scope>
    <source>
        <strain evidence="1">FP105234-sp</strain>
    </source>
</reference>
<organism evidence="1 2">
    <name type="scientific">Auriscalpium vulgare</name>
    <dbReference type="NCBI Taxonomy" id="40419"/>
    <lineage>
        <taxon>Eukaryota</taxon>
        <taxon>Fungi</taxon>
        <taxon>Dikarya</taxon>
        <taxon>Basidiomycota</taxon>
        <taxon>Agaricomycotina</taxon>
        <taxon>Agaricomycetes</taxon>
        <taxon>Russulales</taxon>
        <taxon>Auriscalpiaceae</taxon>
        <taxon>Auriscalpium</taxon>
    </lineage>
</organism>
<dbReference type="Proteomes" id="UP000814033">
    <property type="component" value="Unassembled WGS sequence"/>
</dbReference>
<name>A0ACB8SB34_9AGAM</name>
<proteinExistence type="predicted"/>
<reference evidence="1" key="1">
    <citation type="submission" date="2021-02" db="EMBL/GenBank/DDBJ databases">
        <authorList>
            <consortium name="DOE Joint Genome Institute"/>
            <person name="Ahrendt S."/>
            <person name="Looney B.P."/>
            <person name="Miyauchi S."/>
            <person name="Morin E."/>
            <person name="Drula E."/>
            <person name="Courty P.E."/>
            <person name="Chicoki N."/>
            <person name="Fauchery L."/>
            <person name="Kohler A."/>
            <person name="Kuo A."/>
            <person name="Labutti K."/>
            <person name="Pangilinan J."/>
            <person name="Lipzen A."/>
            <person name="Riley R."/>
            <person name="Andreopoulos W."/>
            <person name="He G."/>
            <person name="Johnson J."/>
            <person name="Barry K.W."/>
            <person name="Grigoriev I.V."/>
            <person name="Nagy L."/>
            <person name="Hibbett D."/>
            <person name="Henrissat B."/>
            <person name="Matheny P.B."/>
            <person name="Labbe J."/>
            <person name="Martin F."/>
        </authorList>
    </citation>
    <scope>NUCLEOTIDE SEQUENCE</scope>
    <source>
        <strain evidence="1">FP105234-sp</strain>
    </source>
</reference>
<sequence>MHHPPPNHVFSVFSFIGFILCAVPFWWHLEAWNTGTCLYMAWVGLGCLNYFINSLLWNNNLRNFAPVWCDISTHYMIMLNVAVPAASLCINRRLYKIATVKAVMITRAEKRRNIMVDLAIGLGIPILQLPFQYIVAGHRYDLYEDFGPYWFTWNTVPAYPLSIAWPLAIGVVSAVYCSMTIYTFWKKNRQFSEMLSSNRNLNKSRYWRLMALAALEVCGTIPISIWVICFNVSGGVNKWKSWSDTHWHFSKVEQIPSVIWKNDYHATVGIELTRWFCVLCAFLFFGFFGFADEARKHYRLVYTSLSSRLGISTTTSSSGVTSSTGYAHIPS</sequence>
<comment type="caution">
    <text evidence="1">The sequence shown here is derived from an EMBL/GenBank/DDBJ whole genome shotgun (WGS) entry which is preliminary data.</text>
</comment>
<dbReference type="EMBL" id="MU275840">
    <property type="protein sequence ID" value="KAI0053504.1"/>
    <property type="molecule type" value="Genomic_DNA"/>
</dbReference>
<keyword evidence="2" id="KW-1185">Reference proteome</keyword>
<evidence type="ECO:0000313" key="1">
    <source>
        <dbReference type="EMBL" id="KAI0053504.1"/>
    </source>
</evidence>
<evidence type="ECO:0000313" key="2">
    <source>
        <dbReference type="Proteomes" id="UP000814033"/>
    </source>
</evidence>
<gene>
    <name evidence="1" type="ORF">FA95DRAFT_1481943</name>
</gene>
<keyword evidence="1" id="KW-0675">Receptor</keyword>
<accession>A0ACB8SB34</accession>